<accession>A0ABT7A3S3</accession>
<dbReference type="RefSeq" id="WP_274040223.1">
    <property type="nucleotide sequence ID" value="NZ_JANCPR020000034.1"/>
</dbReference>
<reference evidence="1 2" key="1">
    <citation type="submission" date="2023-05" db="EMBL/GenBank/DDBJ databases">
        <title>Streptantibioticus silvisoli sp. nov., acidotolerant actinomycetes 1 from pine litter.</title>
        <authorList>
            <person name="Swiecimska M."/>
            <person name="Golinska P."/>
            <person name="Sangal V."/>
            <person name="Wachnowicz B."/>
            <person name="Goodfellow M."/>
        </authorList>
    </citation>
    <scope>NUCLEOTIDE SEQUENCE [LARGE SCALE GENOMIC DNA]</scope>
    <source>
        <strain evidence="1 2">DSM 42109</strain>
    </source>
</reference>
<dbReference type="SUPFAM" id="SSF55331">
    <property type="entry name" value="Tautomerase/MIF"/>
    <property type="match status" value="1"/>
</dbReference>
<proteinExistence type="predicted"/>
<evidence type="ECO:0000313" key="1">
    <source>
        <dbReference type="EMBL" id="MDJ1135994.1"/>
    </source>
</evidence>
<sequence>MPHFDVRIHEEALDGTAEPQLIHELTEAVVAVYGERFRELVVVELFGIPDGYWGEGGVPSRKLAPVVTLRLREGAFALPQFEKAPAQLISALTDGVVAVFGEEIRERVTVHLVSVPSGRSGVGGELV</sequence>
<dbReference type="InterPro" id="IPR014347">
    <property type="entry name" value="Tautomerase/MIF_sf"/>
</dbReference>
<dbReference type="Proteomes" id="UP001214441">
    <property type="component" value="Unassembled WGS sequence"/>
</dbReference>
<dbReference type="Gene3D" id="3.30.429.10">
    <property type="entry name" value="Macrophage Migration Inhibitory Factor"/>
    <property type="match status" value="2"/>
</dbReference>
<protein>
    <recommendedName>
        <fullName evidence="3">4-oxalocrotonate tautomerase domain-containing protein</fullName>
    </recommendedName>
</protein>
<gene>
    <name evidence="1" type="ORF">NMN56_029410</name>
</gene>
<evidence type="ECO:0000313" key="2">
    <source>
        <dbReference type="Proteomes" id="UP001214441"/>
    </source>
</evidence>
<keyword evidence="2" id="KW-1185">Reference proteome</keyword>
<dbReference type="EMBL" id="JANCPR020000034">
    <property type="protein sequence ID" value="MDJ1135994.1"/>
    <property type="molecule type" value="Genomic_DNA"/>
</dbReference>
<name>A0ABT7A3S3_9ACTN</name>
<organism evidence="1 2">
    <name type="scientific">Streptomyces iconiensis</name>
    <dbReference type="NCBI Taxonomy" id="1384038"/>
    <lineage>
        <taxon>Bacteria</taxon>
        <taxon>Bacillati</taxon>
        <taxon>Actinomycetota</taxon>
        <taxon>Actinomycetes</taxon>
        <taxon>Kitasatosporales</taxon>
        <taxon>Streptomycetaceae</taxon>
        <taxon>Streptomyces</taxon>
    </lineage>
</organism>
<comment type="caution">
    <text evidence="1">The sequence shown here is derived from an EMBL/GenBank/DDBJ whole genome shotgun (WGS) entry which is preliminary data.</text>
</comment>
<evidence type="ECO:0008006" key="3">
    <source>
        <dbReference type="Google" id="ProtNLM"/>
    </source>
</evidence>